<dbReference type="PANTHER" id="PTHR33524">
    <property type="entry name" value="C5ORF35"/>
    <property type="match status" value="1"/>
</dbReference>
<dbReference type="PANTHER" id="PTHR33524:SF1">
    <property type="entry name" value="SET DOMAIN-CONTAINING PROTEIN"/>
    <property type="match status" value="1"/>
</dbReference>
<evidence type="ECO:0000313" key="2">
    <source>
        <dbReference type="Proteomes" id="UP001552299"/>
    </source>
</evidence>
<gene>
    <name evidence="1" type="ORF">M5K25_001384</name>
</gene>
<dbReference type="Proteomes" id="UP001552299">
    <property type="component" value="Unassembled WGS sequence"/>
</dbReference>
<organism evidence="1 2">
    <name type="scientific">Dendrobium thyrsiflorum</name>
    <name type="common">Pinecone-like raceme dendrobium</name>
    <name type="synonym">Orchid</name>
    <dbReference type="NCBI Taxonomy" id="117978"/>
    <lineage>
        <taxon>Eukaryota</taxon>
        <taxon>Viridiplantae</taxon>
        <taxon>Streptophyta</taxon>
        <taxon>Embryophyta</taxon>
        <taxon>Tracheophyta</taxon>
        <taxon>Spermatophyta</taxon>
        <taxon>Magnoliopsida</taxon>
        <taxon>Liliopsida</taxon>
        <taxon>Asparagales</taxon>
        <taxon>Orchidaceae</taxon>
        <taxon>Epidendroideae</taxon>
        <taxon>Malaxideae</taxon>
        <taxon>Dendrobiinae</taxon>
        <taxon>Dendrobium</taxon>
    </lineage>
</organism>
<dbReference type="EMBL" id="JANQDX010000002">
    <property type="protein sequence ID" value="KAL0927222.1"/>
    <property type="molecule type" value="Genomic_DNA"/>
</dbReference>
<reference evidence="1 2" key="1">
    <citation type="journal article" date="2024" name="Plant Biotechnol. J.">
        <title>Dendrobium thyrsiflorum genome and its molecular insights into genes involved in important horticultural traits.</title>
        <authorList>
            <person name="Chen B."/>
            <person name="Wang J.Y."/>
            <person name="Zheng P.J."/>
            <person name="Li K.L."/>
            <person name="Liang Y.M."/>
            <person name="Chen X.F."/>
            <person name="Zhang C."/>
            <person name="Zhao X."/>
            <person name="He X."/>
            <person name="Zhang G.Q."/>
            <person name="Liu Z.J."/>
            <person name="Xu Q."/>
        </authorList>
    </citation>
    <scope>NUCLEOTIDE SEQUENCE [LARGE SCALE GENOMIC DNA]</scope>
    <source>
        <strain evidence="1">GZMU011</strain>
    </source>
</reference>
<dbReference type="InterPro" id="IPR040415">
    <property type="entry name" value="SETD9"/>
</dbReference>
<accession>A0ABD0VXM8</accession>
<protein>
    <submittedName>
        <fullName evidence="1">Uncharacterized protein</fullName>
    </submittedName>
</protein>
<keyword evidence="2" id="KW-1185">Reference proteome</keyword>
<proteinExistence type="predicted"/>
<comment type="caution">
    <text evidence="1">The sequence shown here is derived from an EMBL/GenBank/DDBJ whole genome shotgun (WGS) entry which is preliminary data.</text>
</comment>
<dbReference type="InterPro" id="IPR046341">
    <property type="entry name" value="SET_dom_sf"/>
</dbReference>
<dbReference type="Gene3D" id="2.170.270.10">
    <property type="entry name" value="SET domain"/>
    <property type="match status" value="1"/>
</dbReference>
<name>A0ABD0VXM8_DENTH</name>
<sequence>MEWQNLSFLSFGDATSADGFFFRCSDWLSLRHFHLPLTYWRKNRLNRTPAMAFLLRKFQEVANTLAKSPKFARDPRHLQFEADINRLFLYTSFNRLGRNADEKDAEEIIEMASKASVTDQQRQVQENIHYQIKNICNQMDDILQFDPNNIPDKPNSALGHQNGPKRSGLSFAIGTSVSSAPEPVVTQTKLLSRAELSCYLKDRIGYTIDVKPSQIPHEEAGLGLFVSGESNVGSVVAFYPGIIYSPAYYRYIPGYPRVDSCNSYLITRYDDIIINAQPWGIGGESREIWDGFFQQNLKPGSSSNISQNSDRLWKALSKPLESSNGRNPSEVLELRNPLAFGHFANHPAKGIDPNVMVCPYDFPVMEKDMRVYIPNIVFGDQESLTMKRFGSFWFRSKGAGDQVIDAPVMKTLVLVAMRPLCEEEAYLNYRLSNSKRRPSWYSPVDEEEDQRRWS</sequence>
<dbReference type="AlphaFoldDB" id="A0ABD0VXM8"/>
<evidence type="ECO:0000313" key="1">
    <source>
        <dbReference type="EMBL" id="KAL0927222.1"/>
    </source>
</evidence>
<dbReference type="CDD" id="cd10537">
    <property type="entry name" value="SET_SETD9"/>
    <property type="match status" value="1"/>
</dbReference>